<comment type="caution">
    <text evidence="1">The sequence shown here is derived from an EMBL/GenBank/DDBJ whole genome shotgun (WGS) entry which is preliminary data.</text>
</comment>
<gene>
    <name evidence="1" type="ORF">GCM10011578_100930</name>
</gene>
<organism evidence="1 2">
    <name type="scientific">Streptomyces fuscichromogenes</name>
    <dbReference type="NCBI Taxonomy" id="1324013"/>
    <lineage>
        <taxon>Bacteria</taxon>
        <taxon>Bacillati</taxon>
        <taxon>Actinomycetota</taxon>
        <taxon>Actinomycetes</taxon>
        <taxon>Kitasatosporales</taxon>
        <taxon>Streptomycetaceae</taxon>
        <taxon>Streptomyces</taxon>
    </lineage>
</organism>
<dbReference type="EMBL" id="BMML01000069">
    <property type="protein sequence ID" value="GGN47361.1"/>
    <property type="molecule type" value="Genomic_DNA"/>
</dbReference>
<sequence>MGLTGMLACQETAIATAYAQWLLSLGSEVRTIPVLPLRTVIIDRVQALVLIDPRTDIAIRREWPSPCDAAVPLVRHDSRKWARIRGW</sequence>
<dbReference type="AlphaFoldDB" id="A0A918CY61"/>
<protein>
    <submittedName>
        <fullName evidence="1">Uncharacterized protein</fullName>
    </submittedName>
</protein>
<name>A0A918CY61_9ACTN</name>
<reference evidence="1" key="1">
    <citation type="journal article" date="2014" name="Int. J. Syst. Evol. Microbiol.">
        <title>Complete genome sequence of Corynebacterium casei LMG S-19264T (=DSM 44701T), isolated from a smear-ripened cheese.</title>
        <authorList>
            <consortium name="US DOE Joint Genome Institute (JGI-PGF)"/>
            <person name="Walter F."/>
            <person name="Albersmeier A."/>
            <person name="Kalinowski J."/>
            <person name="Ruckert C."/>
        </authorList>
    </citation>
    <scope>NUCLEOTIDE SEQUENCE</scope>
    <source>
        <strain evidence="1">CGMCC 4.7110</strain>
    </source>
</reference>
<proteinExistence type="predicted"/>
<evidence type="ECO:0000313" key="1">
    <source>
        <dbReference type="EMBL" id="GGN47361.1"/>
    </source>
</evidence>
<dbReference type="Proteomes" id="UP000653411">
    <property type="component" value="Unassembled WGS sequence"/>
</dbReference>
<accession>A0A918CY61</accession>
<reference evidence="1" key="2">
    <citation type="submission" date="2020-09" db="EMBL/GenBank/DDBJ databases">
        <authorList>
            <person name="Sun Q."/>
            <person name="Zhou Y."/>
        </authorList>
    </citation>
    <scope>NUCLEOTIDE SEQUENCE</scope>
    <source>
        <strain evidence="1">CGMCC 4.7110</strain>
    </source>
</reference>
<evidence type="ECO:0000313" key="2">
    <source>
        <dbReference type="Proteomes" id="UP000653411"/>
    </source>
</evidence>
<keyword evidence="2" id="KW-1185">Reference proteome</keyword>